<dbReference type="Proteomes" id="UP000596742">
    <property type="component" value="Unassembled WGS sequence"/>
</dbReference>
<reference evidence="2" key="1">
    <citation type="submission" date="2018-11" db="EMBL/GenBank/DDBJ databases">
        <authorList>
            <person name="Alioto T."/>
            <person name="Alioto T."/>
        </authorList>
    </citation>
    <scope>NUCLEOTIDE SEQUENCE</scope>
</reference>
<feature type="compositionally biased region" description="Low complexity" evidence="1">
    <location>
        <begin position="141"/>
        <end position="182"/>
    </location>
</feature>
<organism evidence="2 3">
    <name type="scientific">Mytilus galloprovincialis</name>
    <name type="common">Mediterranean mussel</name>
    <dbReference type="NCBI Taxonomy" id="29158"/>
    <lineage>
        <taxon>Eukaryota</taxon>
        <taxon>Metazoa</taxon>
        <taxon>Spiralia</taxon>
        <taxon>Lophotrochozoa</taxon>
        <taxon>Mollusca</taxon>
        <taxon>Bivalvia</taxon>
        <taxon>Autobranchia</taxon>
        <taxon>Pteriomorphia</taxon>
        <taxon>Mytilida</taxon>
        <taxon>Mytiloidea</taxon>
        <taxon>Mytilidae</taxon>
        <taxon>Mytilinae</taxon>
        <taxon>Mytilus</taxon>
    </lineage>
</organism>
<dbReference type="AlphaFoldDB" id="A0A8B6CCL7"/>
<evidence type="ECO:0000313" key="3">
    <source>
        <dbReference type="Proteomes" id="UP000596742"/>
    </source>
</evidence>
<evidence type="ECO:0000256" key="1">
    <source>
        <dbReference type="SAM" id="MobiDB-lite"/>
    </source>
</evidence>
<comment type="caution">
    <text evidence="2">The sequence shown here is derived from an EMBL/GenBank/DDBJ whole genome shotgun (WGS) entry which is preliminary data.</text>
</comment>
<evidence type="ECO:0000313" key="2">
    <source>
        <dbReference type="EMBL" id="VDI02952.1"/>
    </source>
</evidence>
<proteinExistence type="predicted"/>
<gene>
    <name evidence="2" type="ORF">MGAL_10B017591</name>
</gene>
<feature type="region of interest" description="Disordered" evidence="1">
    <location>
        <begin position="141"/>
        <end position="198"/>
    </location>
</feature>
<sequence>MVTDALRVGVPRVKRRQGDSGVPKGWELVPPNSPRPLIPLLKRTTEMEEESITEEQAHQRAAKLHRKRWSRGGGSGRQIAGISDPLCLNLISLGHVTGLEQQKSWNRYAPECHKTTNHLEVQKVVERSKNSGDRNLIVTRTIGTATTSTTSNMSAGGTPVNSNRNTASTSTNTTSSSILPSSGPSPAPPLTSRTTSTSVIQEAPQATTVMPNSTPDCHASKSRSNIEDLRVKETLAETTIRVTSMEQDSDFHTLVRCITQQTC</sequence>
<keyword evidence="3" id="KW-1185">Reference proteome</keyword>
<dbReference type="EMBL" id="UYJE01001536">
    <property type="protein sequence ID" value="VDI02952.1"/>
    <property type="molecule type" value="Genomic_DNA"/>
</dbReference>
<accession>A0A8B6CCL7</accession>
<protein>
    <submittedName>
        <fullName evidence="2">Uncharacterized protein</fullName>
    </submittedName>
</protein>
<name>A0A8B6CCL7_MYTGA</name>